<dbReference type="AlphaFoldDB" id="A0A059CDM5"/>
<dbReference type="SUPFAM" id="SSF52200">
    <property type="entry name" value="Toll/Interleukin receptor TIR domain"/>
    <property type="match status" value="1"/>
</dbReference>
<reference evidence="2" key="1">
    <citation type="submission" date="2013-07" db="EMBL/GenBank/DDBJ databases">
        <title>The genome of Eucalyptus grandis.</title>
        <authorList>
            <person name="Schmutz J."/>
            <person name="Hayes R."/>
            <person name="Myburg A."/>
            <person name="Tuskan G."/>
            <person name="Grattapaglia D."/>
            <person name="Rokhsar D.S."/>
        </authorList>
    </citation>
    <scope>NUCLEOTIDE SEQUENCE</scope>
    <source>
        <tissue evidence="2">Leaf extractions</tissue>
    </source>
</reference>
<dbReference type="Gene3D" id="3.40.50.10140">
    <property type="entry name" value="Toll/interleukin-1 receptor homology (TIR) domain"/>
    <property type="match status" value="1"/>
</dbReference>
<dbReference type="InParanoid" id="A0A059CDM5"/>
<protein>
    <recommendedName>
        <fullName evidence="1">TIR domain-containing protein</fullName>
    </recommendedName>
</protein>
<feature type="domain" description="TIR" evidence="1">
    <location>
        <begin position="31"/>
        <end position="179"/>
    </location>
</feature>
<dbReference type="KEGG" id="egr:104442646"/>
<dbReference type="GO" id="GO:0007165">
    <property type="term" value="P:signal transduction"/>
    <property type="evidence" value="ECO:0007669"/>
    <property type="project" value="InterPro"/>
</dbReference>
<proteinExistence type="predicted"/>
<dbReference type="Gramene" id="KCW76291">
    <property type="protein sequence ID" value="KCW76291"/>
    <property type="gene ID" value="EUGRSUZ_D00662"/>
</dbReference>
<accession>A0A059CDM5</accession>
<sequence length="191" mass="21599">MQRLSAAVAKSVIRHDLILGHNSQIMQTLRPPCNVFINHRGVETKRNIASLLYDFLTLLDLRPFLDRKSMKPGDKLFDEINGAIYGCKVGVAVFSPRYCESWFCLQELALLMETKKKVIPIFCDVKPSQLHVVDEVTHSAGDLQRYRHALEEAKNTVGLSFCSSKGDWSKLLRDVSDAVVQNLPEAEEEKP</sequence>
<dbReference type="EMBL" id="KK198756">
    <property type="protein sequence ID" value="KCW76291.1"/>
    <property type="molecule type" value="Genomic_DNA"/>
</dbReference>
<dbReference type="eggNOG" id="ENOG502RXQV">
    <property type="taxonomic scope" value="Eukaryota"/>
</dbReference>
<name>A0A059CDM5_EUCGR</name>
<dbReference type="SMART" id="SM00255">
    <property type="entry name" value="TIR"/>
    <property type="match status" value="1"/>
</dbReference>
<dbReference type="OrthoDB" id="6078042at2759"/>
<dbReference type="OMA" id="DIFINHC"/>
<organism evidence="2">
    <name type="scientific">Eucalyptus grandis</name>
    <name type="common">Flooded gum</name>
    <dbReference type="NCBI Taxonomy" id="71139"/>
    <lineage>
        <taxon>Eukaryota</taxon>
        <taxon>Viridiplantae</taxon>
        <taxon>Streptophyta</taxon>
        <taxon>Embryophyta</taxon>
        <taxon>Tracheophyta</taxon>
        <taxon>Spermatophyta</taxon>
        <taxon>Magnoliopsida</taxon>
        <taxon>eudicotyledons</taxon>
        <taxon>Gunneridae</taxon>
        <taxon>Pentapetalae</taxon>
        <taxon>rosids</taxon>
        <taxon>malvids</taxon>
        <taxon>Myrtales</taxon>
        <taxon>Myrtaceae</taxon>
        <taxon>Myrtoideae</taxon>
        <taxon>Eucalypteae</taxon>
        <taxon>Eucalyptus</taxon>
    </lineage>
</organism>
<dbReference type="PANTHER" id="PTHR31008">
    <property type="entry name" value="COP1-INTERACTING PROTEIN-RELATED"/>
    <property type="match status" value="1"/>
</dbReference>
<evidence type="ECO:0000259" key="1">
    <source>
        <dbReference type="PROSITE" id="PS50104"/>
    </source>
</evidence>
<dbReference type="InterPro" id="IPR035897">
    <property type="entry name" value="Toll_tir_struct_dom_sf"/>
</dbReference>
<dbReference type="InterPro" id="IPR000157">
    <property type="entry name" value="TIR_dom"/>
</dbReference>
<dbReference type="PANTHER" id="PTHR31008:SF40">
    <property type="entry name" value="TOLL-INTERLEUKIN-RESISTANCE (TIR) DOMAIN FAMILY PROTEIN"/>
    <property type="match status" value="1"/>
</dbReference>
<gene>
    <name evidence="2" type="ORF">EUGRSUZ_D00662</name>
</gene>
<dbReference type="PROSITE" id="PS50104">
    <property type="entry name" value="TIR"/>
    <property type="match status" value="1"/>
</dbReference>
<evidence type="ECO:0000313" key="2">
    <source>
        <dbReference type="EMBL" id="KCW76291.1"/>
    </source>
</evidence>
<dbReference type="Pfam" id="PF01582">
    <property type="entry name" value="TIR"/>
    <property type="match status" value="1"/>
</dbReference>